<dbReference type="EMBL" id="MWZD01000013">
    <property type="protein sequence ID" value="PRI12286.1"/>
    <property type="molecule type" value="Genomic_DNA"/>
</dbReference>
<dbReference type="Proteomes" id="UP000238650">
    <property type="component" value="Unassembled WGS sequence"/>
</dbReference>
<reference evidence="2 3" key="1">
    <citation type="journal article" date="2017" name="New Microbes New Infect">
        <title>Genome sequence of 'Leucobacter massiliensis' sp. nov. isolated from human pharynx after travel to the 2014 Hajj.</title>
        <authorList>
            <person name="Leangapichart T."/>
            <person name="Gautret P."/>
            <person name="Nguyen T.T."/>
            <person name="Armstrong N."/>
            <person name="Rolain J.M."/>
        </authorList>
    </citation>
    <scope>NUCLEOTIDE SEQUENCE [LARGE SCALE GENOMIC DNA]</scope>
    <source>
        <strain evidence="2 3">122RC15</strain>
    </source>
</reference>
<dbReference type="OrthoDB" id="4988417at2"/>
<proteinExistence type="predicted"/>
<accession>A0A2S9QRR9</accession>
<gene>
    <name evidence="2" type="ORF">B4915_03960</name>
</gene>
<evidence type="ECO:0000313" key="2">
    <source>
        <dbReference type="EMBL" id="PRI12286.1"/>
    </source>
</evidence>
<name>A0A2S9QRR9_9MICO</name>
<feature type="region of interest" description="Disordered" evidence="1">
    <location>
        <begin position="271"/>
        <end position="293"/>
    </location>
</feature>
<protein>
    <submittedName>
        <fullName evidence="2">Uncharacterized protein</fullName>
    </submittedName>
</protein>
<evidence type="ECO:0000313" key="3">
    <source>
        <dbReference type="Proteomes" id="UP000238650"/>
    </source>
</evidence>
<organism evidence="2 3">
    <name type="scientific">Leucobacter massiliensis</name>
    <dbReference type="NCBI Taxonomy" id="1686285"/>
    <lineage>
        <taxon>Bacteria</taxon>
        <taxon>Bacillati</taxon>
        <taxon>Actinomycetota</taxon>
        <taxon>Actinomycetes</taxon>
        <taxon>Micrococcales</taxon>
        <taxon>Microbacteriaceae</taxon>
        <taxon>Leucobacter</taxon>
    </lineage>
</organism>
<comment type="caution">
    <text evidence="2">The sequence shown here is derived from an EMBL/GenBank/DDBJ whole genome shotgun (WGS) entry which is preliminary data.</text>
</comment>
<sequence length="293" mass="30279">MLGAPEDDGRDGLRLARALFPAMAAELDAAYAATAGGADVPGAAGQAGGEQGDFDAWLDARAAQLRTEFAEAPFAEFGDAEVRERLAEAHAAARRIAGWVGLPLPEPEAFAAVGADVAGLAAALGGDPTLAPVFAPHGLGAEGWRRLFARGSELRGAEHGGRALRLALAGEVEQEFALLDAAPGAGTPAVRGEGPVRWTLRLVPAGLAPPVLGLGYAHGPHASLPEMLMLQLERYLADRPLLDARSFTWLAGPLADGRLAARHVYDAAESTVRISSREPGNQGPHLGSRPPIG</sequence>
<evidence type="ECO:0000256" key="1">
    <source>
        <dbReference type="SAM" id="MobiDB-lite"/>
    </source>
</evidence>
<dbReference type="AlphaFoldDB" id="A0A2S9QRR9"/>
<keyword evidence="3" id="KW-1185">Reference proteome</keyword>